<evidence type="ECO:0000313" key="5">
    <source>
        <dbReference type="Proteomes" id="UP000038750"/>
    </source>
</evidence>
<dbReference type="AlphaFoldDB" id="A0A0T9M7X6"/>
<dbReference type="STRING" id="631.CH53_634"/>
<dbReference type="SUPFAM" id="SSF49695">
    <property type="entry name" value="gamma-Crystallin-like"/>
    <property type="match status" value="2"/>
</dbReference>
<name>A0A0T9M7X6_YERIN</name>
<dbReference type="InterPro" id="IPR011024">
    <property type="entry name" value="G_crystallin-like"/>
</dbReference>
<dbReference type="InterPro" id="IPR015185">
    <property type="entry name" value="Exotox-A_bind"/>
</dbReference>
<evidence type="ECO:0000256" key="1">
    <source>
        <dbReference type="ARBA" id="ARBA00009646"/>
    </source>
</evidence>
<gene>
    <name evidence="4" type="ORF">ERS008530_01979</name>
</gene>
<keyword evidence="2" id="KW-0677">Repeat</keyword>
<evidence type="ECO:0000313" key="4">
    <source>
        <dbReference type="EMBL" id="CNF73810.1"/>
    </source>
</evidence>
<protein>
    <submittedName>
        <fullName evidence="4">Beta-gamma-crystallin</fullName>
    </submittedName>
</protein>
<dbReference type="EMBL" id="CPZJ01000007">
    <property type="protein sequence ID" value="CNF73810.1"/>
    <property type="molecule type" value="Genomic_DNA"/>
</dbReference>
<dbReference type="PROSITE" id="PS50915">
    <property type="entry name" value="CRYSTALLIN_BETA_GAMMA"/>
    <property type="match status" value="2"/>
</dbReference>
<dbReference type="RefSeq" id="WP_050073502.1">
    <property type="nucleotide sequence ID" value="NZ_CPZJ01000007.1"/>
</dbReference>
<reference evidence="4 5" key="1">
    <citation type="submission" date="2015-03" db="EMBL/GenBank/DDBJ databases">
        <authorList>
            <person name="Murphy D."/>
        </authorList>
    </citation>
    <scope>NUCLEOTIDE SEQUENCE [LARGE SCALE GENOMIC DNA]</scope>
    <source>
        <strain evidence="4 5">BR165/97</strain>
    </source>
</reference>
<dbReference type="Gene3D" id="2.60.20.10">
    <property type="entry name" value="Crystallins"/>
    <property type="match status" value="2"/>
</dbReference>
<sequence length="804" mass="90965">MNHNYLMIFFTLILTENVSAQEEKVCFFANNNYTGKSVCAGQGQEVSDLKDEWSDKISSIFVPSGMIVTVYENNDFSGKALTFRDDVDLFSSRSWADLNNEISSFRVRSAACFYEQDNFLGESICLSGNEYIDLFNNTDRRRKQSHVLNPLNDQISSIKLPQNTQVTVYKNDNYSGDYFTLTDDYSAFDLQKIGMDYSISSIQVSQQEYFICDQYCVVKDRMIIPIQYAFGRYWSDERIGQKQTLVSFVLNDQGNYSIEIIDGGIFKIIGREVFFIHESRINSSIFKLSNENDTLSMLSTFNGGYFEVQFMESIGEQVVYYYPLITYLFDVDNTNVRFFINNANKIDPLIINKIVLTAEKNQSREGRSLVGITACWLIPLLNIYNYVIQGRCNQVDRFVTNAYDFFNGANNKILQVSGSSKPLPKLMTNEALSADVFLTELSTEPVGILTQINSDMNGKSLTVPASARACKVSMKDEVLPHLRFRRQLIPPCIDWTLNILTDFTLLFGDSLDSWNAENFGRVIARIIRSGDTGYAALDTATDARFIESVRTYIAENIDNIALLKTAFDFSQLSYSVYLHHNSLDFNVETPQVAQLLPQGRYELALQNFEFVETIPRIRQHNQWLEQPEMHFDIEIISGATEDTLAARQHVLPDIEEWRRRYREAAQTLKSATNIENIGNPNLYEGMDVVISASNLVSDVVQSWLITPRDDYIYVIVRLSGEVISITLAVDINEFDAGVAGSLTHPAYVLHPTAEGVIRGAGTAAIRALAGYLAKKGKRALVSDVISQPSAIVKKKVGFQFINEL</sequence>
<dbReference type="SMART" id="SM00247">
    <property type="entry name" value="XTALbg"/>
    <property type="match status" value="2"/>
</dbReference>
<feature type="domain" description="Beta/gamma crystallin 'Greek key'" evidence="3">
    <location>
        <begin position="164"/>
        <end position="206"/>
    </location>
</feature>
<dbReference type="eggNOG" id="COG1670">
    <property type="taxonomic scope" value="Bacteria"/>
</dbReference>
<proteinExistence type="inferred from homology"/>
<accession>A0A0T9M7X6</accession>
<dbReference type="OrthoDB" id="6480826at2"/>
<evidence type="ECO:0000259" key="3">
    <source>
        <dbReference type="PROSITE" id="PS50915"/>
    </source>
</evidence>
<feature type="domain" description="Beta/gamma crystallin 'Greek key'" evidence="3">
    <location>
        <begin position="66"/>
        <end position="109"/>
    </location>
</feature>
<evidence type="ECO:0000256" key="2">
    <source>
        <dbReference type="ARBA" id="ARBA00022737"/>
    </source>
</evidence>
<dbReference type="Pfam" id="PF03995">
    <property type="entry name" value="Inhibitor_I36"/>
    <property type="match status" value="2"/>
</dbReference>
<dbReference type="Pfam" id="PF09101">
    <property type="entry name" value="Exotox-A_bind"/>
    <property type="match status" value="1"/>
</dbReference>
<organism evidence="4 5">
    <name type="scientific">Yersinia intermedia</name>
    <dbReference type="NCBI Taxonomy" id="631"/>
    <lineage>
        <taxon>Bacteria</taxon>
        <taxon>Pseudomonadati</taxon>
        <taxon>Pseudomonadota</taxon>
        <taxon>Gammaproteobacteria</taxon>
        <taxon>Enterobacterales</taxon>
        <taxon>Yersiniaceae</taxon>
        <taxon>Yersinia</taxon>
    </lineage>
</organism>
<comment type="similarity">
    <text evidence="1">Belongs to the beta/gamma-crystallin family.</text>
</comment>
<dbReference type="Proteomes" id="UP000038750">
    <property type="component" value="Unassembled WGS sequence"/>
</dbReference>
<dbReference type="InterPro" id="IPR001064">
    <property type="entry name" value="Beta/gamma_crystallin"/>
</dbReference>